<dbReference type="PANTHER" id="PTHR35532">
    <property type="entry name" value="SIMILAR TO POLYHYDROXYALKANOATE DEPOLYMERASE"/>
    <property type="match status" value="1"/>
</dbReference>
<dbReference type="Gene3D" id="2.60.120.260">
    <property type="entry name" value="Galactose-binding domain-like"/>
    <property type="match status" value="1"/>
</dbReference>
<dbReference type="Proteomes" id="UP000003089">
    <property type="component" value="Unassembled WGS sequence"/>
</dbReference>
<dbReference type="EMBL" id="AGXS01000003">
    <property type="protein sequence ID" value="EIY54587.1"/>
    <property type="molecule type" value="Genomic_DNA"/>
</dbReference>
<dbReference type="AlphaFoldDB" id="I8XX03"/>
<dbReference type="STRING" id="997884.HMPREF1068_00300"/>
<proteinExistence type="predicted"/>
<dbReference type="HOGENOM" id="CLU_014876_0_0_10"/>
<sequence length="640" mass="74670">MMNRLFVLLGIFLLISCNKHSMDIEYALNFAGNNRGELEQVLEYYKNDDLRYKAACFLISNMPHYFSYKSDDLDSVKMVKASCNRQGHIDIKLLDKWQGFSYINANKIYDSHIITASYLIKNIDKAFEVWEKSLWYSHTSFEDFCEYILPYRIDDEPLEDWRDIYYNKFSFILDSIYRGRDILAATNAVIRCLKKMNFRSNWDFDLPHLGALYLLKNRVGKCQDACDLMTYVLRSLGIPASSDFYIYSPESLTGHVWNVVKDTTGVFFPCSFTDYTIQREKRLRGGRKFGKVFRRMFGRQFMGDTSLLKNNLIPDFFKDIYRKDVTGDYFKNELVVDVGNTSEKYAYLGVFRSDGWVGIDIGKIENNKIKFYNVEPGIIYTLLYYNGYQYVSADYPFLYKGSLKHSFIPDLERKLSIKIIRKYPLFSWVKRYLYNVAGGTIEGSNSSDFKRKCLLYCIDDSVYTNYNEIFFPSEVKYRYFRYTSAKNIQTEIADLSFYLGGKLQLPLNATGNVPINDHPSVALANCYDGDPLTFFKSKVRGGEIIFDFGEEIYIDKIVYITRSDDNFIRVGDEYELFYHGGKCGWISLGRKKANTSFLIYDNIPNNALLYLHDISRGIEEQVFYVKNGIQIFSNYILNAS</sequence>
<organism evidence="2 3">
    <name type="scientific">Bacteroides nordii CL02T12C05</name>
    <dbReference type="NCBI Taxonomy" id="997884"/>
    <lineage>
        <taxon>Bacteria</taxon>
        <taxon>Pseudomonadati</taxon>
        <taxon>Bacteroidota</taxon>
        <taxon>Bacteroidia</taxon>
        <taxon>Bacteroidales</taxon>
        <taxon>Bacteroidaceae</taxon>
        <taxon>Bacteroides</taxon>
    </lineage>
</organism>
<accession>I8XX03</accession>
<dbReference type="InterPro" id="IPR038765">
    <property type="entry name" value="Papain-like_cys_pep_sf"/>
</dbReference>
<dbReference type="PATRIC" id="fig|997884.3.peg.322"/>
<keyword evidence="3" id="KW-1185">Reference proteome</keyword>
<dbReference type="Pfam" id="PF01841">
    <property type="entry name" value="Transglut_core"/>
    <property type="match status" value="1"/>
</dbReference>
<reference evidence="2 3" key="1">
    <citation type="submission" date="2012-02" db="EMBL/GenBank/DDBJ databases">
        <title>The Genome Sequence of Bacteroides nordii CL02T12C05.</title>
        <authorList>
            <consortium name="The Broad Institute Genome Sequencing Platform"/>
            <person name="Earl A."/>
            <person name="Ward D."/>
            <person name="Feldgarden M."/>
            <person name="Gevers D."/>
            <person name="Zitomersky N.L."/>
            <person name="Coyne M.J."/>
            <person name="Comstock L.E."/>
            <person name="Young S.K."/>
            <person name="Zeng Q."/>
            <person name="Gargeya S."/>
            <person name="Fitzgerald M."/>
            <person name="Haas B."/>
            <person name="Abouelleil A."/>
            <person name="Alvarado L."/>
            <person name="Arachchi H.M."/>
            <person name="Berlin A."/>
            <person name="Chapman S.B."/>
            <person name="Gearin G."/>
            <person name="Goldberg J."/>
            <person name="Griggs A."/>
            <person name="Gujja S."/>
            <person name="Hansen M."/>
            <person name="Heiman D."/>
            <person name="Howarth C."/>
            <person name="Larimer J."/>
            <person name="Lui A."/>
            <person name="MacDonald P.J.P."/>
            <person name="McCowen C."/>
            <person name="Montmayeur A."/>
            <person name="Murphy C."/>
            <person name="Neiman D."/>
            <person name="Pearson M."/>
            <person name="Priest M."/>
            <person name="Roberts A."/>
            <person name="Saif S."/>
            <person name="Shea T."/>
            <person name="Sisk P."/>
            <person name="Stolte C."/>
            <person name="Sykes S."/>
            <person name="Wortman J."/>
            <person name="Nusbaum C."/>
            <person name="Birren B."/>
        </authorList>
    </citation>
    <scope>NUCLEOTIDE SEQUENCE [LARGE SCALE GENOMIC DNA]</scope>
    <source>
        <strain evidence="2 3">CL02T12C05</strain>
    </source>
</reference>
<dbReference type="SMART" id="SM00460">
    <property type="entry name" value="TGc"/>
    <property type="match status" value="1"/>
</dbReference>
<evidence type="ECO:0000259" key="1">
    <source>
        <dbReference type="SMART" id="SM00460"/>
    </source>
</evidence>
<dbReference type="PROSITE" id="PS51257">
    <property type="entry name" value="PROKAR_LIPOPROTEIN"/>
    <property type="match status" value="1"/>
</dbReference>
<evidence type="ECO:0000313" key="3">
    <source>
        <dbReference type="Proteomes" id="UP000003089"/>
    </source>
</evidence>
<protein>
    <recommendedName>
        <fullName evidence="1">Transglutaminase-like domain-containing protein</fullName>
    </recommendedName>
</protein>
<gene>
    <name evidence="2" type="ORF">HMPREF1068_00300</name>
</gene>
<name>I8XX03_9BACE</name>
<dbReference type="SUPFAM" id="SSF54001">
    <property type="entry name" value="Cysteine proteinases"/>
    <property type="match status" value="1"/>
</dbReference>
<dbReference type="eggNOG" id="COG1305">
    <property type="taxonomic scope" value="Bacteria"/>
</dbReference>
<dbReference type="PANTHER" id="PTHR35532:SF5">
    <property type="entry name" value="CARBOHYDRATE-BINDING DOMAIN-CONTAINING PROTEIN"/>
    <property type="match status" value="1"/>
</dbReference>
<dbReference type="InterPro" id="IPR002931">
    <property type="entry name" value="Transglutaminase-like"/>
</dbReference>
<evidence type="ECO:0000313" key="2">
    <source>
        <dbReference type="EMBL" id="EIY54587.1"/>
    </source>
</evidence>
<feature type="domain" description="Transglutaminase-like" evidence="1">
    <location>
        <begin position="214"/>
        <end position="274"/>
    </location>
</feature>
<comment type="caution">
    <text evidence="2">The sequence shown here is derived from an EMBL/GenBank/DDBJ whole genome shotgun (WGS) entry which is preliminary data.</text>
</comment>